<keyword evidence="1" id="KW-0472">Membrane</keyword>
<dbReference type="InterPro" id="IPR013424">
    <property type="entry name" value="Ice-binding_C"/>
</dbReference>
<dbReference type="Pfam" id="PF07589">
    <property type="entry name" value="PEP-CTERM"/>
    <property type="match status" value="1"/>
</dbReference>
<feature type="signal peptide" evidence="2">
    <location>
        <begin position="1"/>
        <end position="26"/>
    </location>
</feature>
<comment type="caution">
    <text evidence="4">The sequence shown here is derived from an EMBL/GenBank/DDBJ whole genome shotgun (WGS) entry which is preliminary data.</text>
</comment>
<evidence type="ECO:0000313" key="4">
    <source>
        <dbReference type="EMBL" id="EAQ01471.1"/>
    </source>
</evidence>
<proteinExistence type="predicted"/>
<feature type="domain" description="Ice-binding protein C-terminal" evidence="3">
    <location>
        <begin position="158"/>
        <end position="182"/>
    </location>
</feature>
<keyword evidence="1" id="KW-1133">Transmembrane helix</keyword>
<dbReference type="RefSeq" id="WP_009804546.1">
    <property type="nucleotide sequence ID" value="NZ_CH724131.1"/>
</dbReference>
<organism evidence="4 5">
    <name type="scientific">Pseudooceanicola batsensis (strain ATCC BAA-863 / DSM 15984 / KCTC 12145 / HTCC2597)</name>
    <name type="common">Oceanicola batsensis</name>
    <dbReference type="NCBI Taxonomy" id="252305"/>
    <lineage>
        <taxon>Bacteria</taxon>
        <taxon>Pseudomonadati</taxon>
        <taxon>Pseudomonadota</taxon>
        <taxon>Alphaproteobacteria</taxon>
        <taxon>Rhodobacterales</taxon>
        <taxon>Paracoccaceae</taxon>
        <taxon>Pseudooceanicola</taxon>
    </lineage>
</organism>
<keyword evidence="1" id="KW-0812">Transmembrane</keyword>
<dbReference type="Proteomes" id="UP000004318">
    <property type="component" value="Unassembled WGS sequence"/>
</dbReference>
<evidence type="ECO:0000256" key="1">
    <source>
        <dbReference type="SAM" id="Phobius"/>
    </source>
</evidence>
<dbReference type="HOGENOM" id="CLU_1466784_0_0_5"/>
<reference evidence="4 5" key="1">
    <citation type="journal article" date="2010" name="J. Bacteriol.">
        <title>Genome sequences of Oceanicola granulosus HTCC2516(T) and Oceanicola batsensis HTCC2597(TDelta).</title>
        <authorList>
            <person name="Thrash J.C."/>
            <person name="Cho J.C."/>
            <person name="Vergin K.L."/>
            <person name="Giovannoni S.J."/>
        </authorList>
    </citation>
    <scope>NUCLEOTIDE SEQUENCE [LARGE SCALE GENOMIC DNA]</scope>
    <source>
        <strain evidence="5">ATCC BAA-863 / DSM 15984 / KCTC 12145 / HTCC2597</strain>
    </source>
</reference>
<feature type="chain" id="PRO_5002658915" description="Ice-binding protein C-terminal domain-containing protein" evidence="2">
    <location>
        <begin position="27"/>
        <end position="184"/>
    </location>
</feature>
<feature type="transmembrane region" description="Helical" evidence="1">
    <location>
        <begin position="159"/>
        <end position="179"/>
    </location>
</feature>
<evidence type="ECO:0000313" key="5">
    <source>
        <dbReference type="Proteomes" id="UP000004318"/>
    </source>
</evidence>
<dbReference type="EMBL" id="AAMO01000013">
    <property type="protein sequence ID" value="EAQ01471.1"/>
    <property type="molecule type" value="Genomic_DNA"/>
</dbReference>
<keyword evidence="2" id="KW-0732">Signal</keyword>
<gene>
    <name evidence="4" type="ORF">OB2597_01242</name>
</gene>
<protein>
    <recommendedName>
        <fullName evidence="3">Ice-binding protein C-terminal domain-containing protein</fullName>
    </recommendedName>
</protein>
<evidence type="ECO:0000259" key="3">
    <source>
        <dbReference type="Pfam" id="PF07589"/>
    </source>
</evidence>
<accession>A3U2U1</accession>
<sequence>MKLMKTMVLAAGMAIASLASTSTASAAVANCSTLGPNLSYYDFDSCIITGSNGHVGKYPSLSGTVSAVFGSAITLNQADSHVQAGGGDSKSEFPGGFTELTLTQQLLDDFVFIHFKKSTNVHLFGLAGLSVGDKLVSAIGSDISHWGALAGTVPPAPQVPLPASGLLLIAALGGAGVGLRRRKG</sequence>
<dbReference type="AlphaFoldDB" id="A3U2U1"/>
<dbReference type="NCBIfam" id="TIGR03370">
    <property type="entry name" value="VPLPA-CTERM"/>
    <property type="match status" value="1"/>
</dbReference>
<name>A3U2U1_PSEBH</name>
<evidence type="ECO:0000256" key="2">
    <source>
        <dbReference type="SAM" id="SignalP"/>
    </source>
</evidence>
<dbReference type="InterPro" id="IPR022472">
    <property type="entry name" value="VPLPA-CTERM"/>
</dbReference>
<keyword evidence="5" id="KW-1185">Reference proteome</keyword>